<dbReference type="GO" id="GO:0019781">
    <property type="term" value="F:NEDD8 activating enzyme activity"/>
    <property type="evidence" value="ECO:0007669"/>
    <property type="project" value="TreeGrafter"/>
</dbReference>
<dbReference type="EMBL" id="GBEZ01018510">
    <property type="protein sequence ID" value="JAC67930.1"/>
    <property type="molecule type" value="Transcribed_RNA"/>
</dbReference>
<evidence type="ECO:0000259" key="2">
    <source>
        <dbReference type="Pfam" id="PF00899"/>
    </source>
</evidence>
<dbReference type="PANTHER" id="PTHR10953">
    <property type="entry name" value="UBIQUITIN-ACTIVATING ENZYME E1"/>
    <property type="match status" value="1"/>
</dbReference>
<evidence type="ECO:0000313" key="3">
    <source>
        <dbReference type="EMBL" id="JAC67930.1"/>
    </source>
</evidence>
<proteinExistence type="predicted"/>
<organism evidence="3">
    <name type="scientific">Tetraselmis sp. GSL018</name>
    <dbReference type="NCBI Taxonomy" id="582737"/>
    <lineage>
        <taxon>Eukaryota</taxon>
        <taxon>Viridiplantae</taxon>
        <taxon>Chlorophyta</taxon>
        <taxon>core chlorophytes</taxon>
        <taxon>Chlorodendrophyceae</taxon>
        <taxon>Chlorodendrales</taxon>
        <taxon>Chlorodendraceae</taxon>
        <taxon>Tetraselmis</taxon>
    </lineage>
</organism>
<dbReference type="InterPro" id="IPR000594">
    <property type="entry name" value="ThiF_NAD_FAD-bd"/>
</dbReference>
<name>A0A061RBA1_9CHLO</name>
<feature type="region of interest" description="Disordered" evidence="1">
    <location>
        <begin position="190"/>
        <end position="243"/>
    </location>
</feature>
<protein>
    <submittedName>
        <fullName evidence="3">Amyloid beta protein binding protein 1</fullName>
    </submittedName>
</protein>
<feature type="compositionally biased region" description="Basic and acidic residues" evidence="1">
    <location>
        <begin position="217"/>
        <end position="234"/>
    </location>
</feature>
<dbReference type="GO" id="GO:0045116">
    <property type="term" value="P:protein neddylation"/>
    <property type="evidence" value="ECO:0007669"/>
    <property type="project" value="TreeGrafter"/>
</dbReference>
<dbReference type="Gene3D" id="3.40.50.720">
    <property type="entry name" value="NAD(P)-binding Rossmann-like Domain"/>
    <property type="match status" value="1"/>
</dbReference>
<dbReference type="Pfam" id="PF00899">
    <property type="entry name" value="ThiF"/>
    <property type="match status" value="1"/>
</dbReference>
<dbReference type="InterPro" id="IPR045886">
    <property type="entry name" value="ThiF/MoeB/HesA"/>
</dbReference>
<accession>A0A061RBA1</accession>
<dbReference type="SUPFAM" id="SSF69572">
    <property type="entry name" value="Activating enzymes of the ubiquitin-like proteins"/>
    <property type="match status" value="1"/>
</dbReference>
<feature type="domain" description="THIF-type NAD/FAD binding fold" evidence="2">
    <location>
        <begin position="13"/>
        <end position="151"/>
    </location>
</feature>
<reference evidence="3" key="1">
    <citation type="submission" date="2014-05" db="EMBL/GenBank/DDBJ databases">
        <title>The transcriptome of the halophilic microalga Tetraselmis sp. GSL018 isolated from the Great Salt Lake, Utah.</title>
        <authorList>
            <person name="Jinkerson R.E."/>
            <person name="D'Adamo S."/>
            <person name="Posewitz M.C."/>
        </authorList>
    </citation>
    <scope>NUCLEOTIDE SEQUENCE</scope>
    <source>
        <strain evidence="3">GSL018</strain>
    </source>
</reference>
<evidence type="ECO:0000256" key="1">
    <source>
        <dbReference type="SAM" id="MobiDB-lite"/>
    </source>
</evidence>
<dbReference type="AlphaFoldDB" id="A0A061RBA1"/>
<dbReference type="InterPro" id="IPR035985">
    <property type="entry name" value="Ubiquitin-activating_enz"/>
</dbReference>
<sequence>MENRQNDFKAKRYDRQIRIWGAQGQERLETARVCLLKCSATGSELLKNLVLGGIHSFTIVDDAKVTSSDLGNNFMVSSESVGHSRADCVAELLKEMNETVVGTFVEEAPETLIETKPTFFRSFDLVVATQMREADLLKLDGLCRQAGVKLLIARSYGLVAIASLPLLLPPSTDCSQGPIEEKGVHQRIWEGGSGLPRQARPRAEGAGEGTEGSVLPRDPRRDRGGRDWTGEKRGAGACGWSRH</sequence>
<dbReference type="GO" id="GO:0005737">
    <property type="term" value="C:cytoplasm"/>
    <property type="evidence" value="ECO:0007669"/>
    <property type="project" value="TreeGrafter"/>
</dbReference>
<gene>
    <name evidence="3" type="primary">APPBP1</name>
    <name evidence="3" type="ORF">TSPGSL018_9918</name>
</gene>
<dbReference type="PANTHER" id="PTHR10953:SF29">
    <property type="entry name" value="NEDD8-ACTIVATING ENZYME E1 REGULATORY SUBUNIT"/>
    <property type="match status" value="1"/>
</dbReference>